<evidence type="ECO:0000256" key="7">
    <source>
        <dbReference type="ARBA" id="ARBA00047899"/>
    </source>
</evidence>
<evidence type="ECO:0000313" key="12">
    <source>
        <dbReference type="Proteomes" id="UP001060164"/>
    </source>
</evidence>
<keyword evidence="9" id="KW-1133">Transmembrane helix</keyword>
<keyword evidence="6" id="KW-0067">ATP-binding</keyword>
<evidence type="ECO:0000256" key="1">
    <source>
        <dbReference type="ARBA" id="ARBA00012513"/>
    </source>
</evidence>
<keyword evidence="4" id="KW-0547">Nucleotide-binding</keyword>
<evidence type="ECO:0000256" key="8">
    <source>
        <dbReference type="ARBA" id="ARBA00048679"/>
    </source>
</evidence>
<evidence type="ECO:0000256" key="9">
    <source>
        <dbReference type="SAM" id="Phobius"/>
    </source>
</evidence>
<evidence type="ECO:0000256" key="4">
    <source>
        <dbReference type="ARBA" id="ARBA00022741"/>
    </source>
</evidence>
<keyword evidence="5 11" id="KW-0418">Kinase</keyword>
<dbReference type="EMBL" id="CP102290">
    <property type="protein sequence ID" value="UWP59981.1"/>
    <property type="molecule type" value="Genomic_DNA"/>
</dbReference>
<keyword evidence="9" id="KW-0472">Membrane</keyword>
<keyword evidence="3" id="KW-0808">Transferase</keyword>
<evidence type="ECO:0000313" key="11">
    <source>
        <dbReference type="EMBL" id="UWP59981.1"/>
    </source>
</evidence>
<organism evidence="11 12">
    <name type="scientific">Ruminococcus gauvreauii</name>
    <dbReference type="NCBI Taxonomy" id="438033"/>
    <lineage>
        <taxon>Bacteria</taxon>
        <taxon>Bacillati</taxon>
        <taxon>Bacillota</taxon>
        <taxon>Clostridia</taxon>
        <taxon>Eubacteriales</taxon>
        <taxon>Oscillospiraceae</taxon>
        <taxon>Ruminococcus</taxon>
    </lineage>
</organism>
<dbReference type="Gene3D" id="1.10.510.10">
    <property type="entry name" value="Transferase(Phosphotransferase) domain 1"/>
    <property type="match status" value="1"/>
</dbReference>
<dbReference type="Pfam" id="PF00069">
    <property type="entry name" value="Pkinase"/>
    <property type="match status" value="1"/>
</dbReference>
<dbReference type="PROSITE" id="PS50011">
    <property type="entry name" value="PROTEIN_KINASE_DOM"/>
    <property type="match status" value="1"/>
</dbReference>
<dbReference type="PANTHER" id="PTHR24361:SF433">
    <property type="entry name" value="PROTEIN KINASE DOMAIN-CONTAINING PROTEIN"/>
    <property type="match status" value="1"/>
</dbReference>
<dbReference type="Gene3D" id="3.30.200.20">
    <property type="entry name" value="Phosphorylase Kinase, domain 1"/>
    <property type="match status" value="1"/>
</dbReference>
<comment type="catalytic activity">
    <reaction evidence="8">
        <text>L-seryl-[protein] + ATP = O-phospho-L-seryl-[protein] + ADP + H(+)</text>
        <dbReference type="Rhea" id="RHEA:17989"/>
        <dbReference type="Rhea" id="RHEA-COMP:9863"/>
        <dbReference type="Rhea" id="RHEA-COMP:11604"/>
        <dbReference type="ChEBI" id="CHEBI:15378"/>
        <dbReference type="ChEBI" id="CHEBI:29999"/>
        <dbReference type="ChEBI" id="CHEBI:30616"/>
        <dbReference type="ChEBI" id="CHEBI:83421"/>
        <dbReference type="ChEBI" id="CHEBI:456216"/>
        <dbReference type="EC" id="2.7.11.1"/>
    </reaction>
</comment>
<protein>
    <recommendedName>
        <fullName evidence="1">non-specific serine/threonine protein kinase</fullName>
        <ecNumber evidence="1">2.7.11.1</ecNumber>
    </recommendedName>
</protein>
<evidence type="ECO:0000256" key="2">
    <source>
        <dbReference type="ARBA" id="ARBA00022527"/>
    </source>
</evidence>
<evidence type="ECO:0000256" key="3">
    <source>
        <dbReference type="ARBA" id="ARBA00022679"/>
    </source>
</evidence>
<dbReference type="SMART" id="SM00220">
    <property type="entry name" value="S_TKc"/>
    <property type="match status" value="1"/>
</dbReference>
<dbReference type="InterPro" id="IPR000719">
    <property type="entry name" value="Prot_kinase_dom"/>
</dbReference>
<evidence type="ECO:0000259" key="10">
    <source>
        <dbReference type="PROSITE" id="PS50011"/>
    </source>
</evidence>
<dbReference type="Proteomes" id="UP001060164">
    <property type="component" value="Chromosome"/>
</dbReference>
<reference evidence="11" key="1">
    <citation type="journal article" date="2022" name="Cell">
        <title>Design, construction, and in vivo augmentation of a complex gut microbiome.</title>
        <authorList>
            <person name="Cheng A.G."/>
            <person name="Ho P.Y."/>
            <person name="Aranda-Diaz A."/>
            <person name="Jain S."/>
            <person name="Yu F.B."/>
            <person name="Meng X."/>
            <person name="Wang M."/>
            <person name="Iakiviak M."/>
            <person name="Nagashima K."/>
            <person name="Zhao A."/>
            <person name="Murugkar P."/>
            <person name="Patil A."/>
            <person name="Atabakhsh K."/>
            <person name="Weakley A."/>
            <person name="Yan J."/>
            <person name="Brumbaugh A.R."/>
            <person name="Higginbottom S."/>
            <person name="Dimas A."/>
            <person name="Shiver A.L."/>
            <person name="Deutschbauer A."/>
            <person name="Neff N."/>
            <person name="Sonnenburg J.L."/>
            <person name="Huang K.C."/>
            <person name="Fischbach M.A."/>
        </authorList>
    </citation>
    <scope>NUCLEOTIDE SEQUENCE</scope>
    <source>
        <strain evidence="11">DSM 19829</strain>
    </source>
</reference>
<evidence type="ECO:0000256" key="6">
    <source>
        <dbReference type="ARBA" id="ARBA00022840"/>
    </source>
</evidence>
<dbReference type="EC" id="2.7.11.1" evidence="1"/>
<feature type="domain" description="Protein kinase" evidence="10">
    <location>
        <begin position="47"/>
        <end position="283"/>
    </location>
</feature>
<dbReference type="GO" id="GO:0016301">
    <property type="term" value="F:kinase activity"/>
    <property type="evidence" value="ECO:0007669"/>
    <property type="project" value="UniProtKB-KW"/>
</dbReference>
<comment type="catalytic activity">
    <reaction evidence="7">
        <text>L-threonyl-[protein] + ATP = O-phospho-L-threonyl-[protein] + ADP + H(+)</text>
        <dbReference type="Rhea" id="RHEA:46608"/>
        <dbReference type="Rhea" id="RHEA-COMP:11060"/>
        <dbReference type="Rhea" id="RHEA-COMP:11605"/>
        <dbReference type="ChEBI" id="CHEBI:15378"/>
        <dbReference type="ChEBI" id="CHEBI:30013"/>
        <dbReference type="ChEBI" id="CHEBI:30616"/>
        <dbReference type="ChEBI" id="CHEBI:61977"/>
        <dbReference type="ChEBI" id="CHEBI:456216"/>
        <dbReference type="EC" id="2.7.11.1"/>
    </reaction>
</comment>
<accession>A0ABY5VIC6</accession>
<dbReference type="PANTHER" id="PTHR24361">
    <property type="entry name" value="MITOGEN-ACTIVATED KINASE KINASE KINASE"/>
    <property type="match status" value="1"/>
</dbReference>
<sequence>MEHKRCIFCMERLNNEDGICPACGKSRWEYRWEQKYLKPYTVLQEKYLIGAVSEVNASGAIYAACDLVLDQRLSVLELETEDPEDFLRKAERLFGNFDVLGLAAVKDYFVRETKGYLVMEDLTQGSLRTAMEKKQLPKRTPDEMVKLFSPALEACVYLHSIGMIHGEITAGHLLFDQEGDLKLVGFQAKMKAADETMAPEQCQDTKRSGPWTDVYRLCAVLYETLTGRKVPAAAERLRKDSLRCMSDYIAVAPGLDQAVMQGLELEMKKRFFSPALLMERLGLDAGKSKRMSGAVQKNWGDLWLQIATEGEQFSSAKKRIRLERRIKKRIAAGVGAVILCAGLGVLGLWIYCEINPGRVLDYKLEQVREAALPSTERRLTDMNSEDYTKQLEFVKENANEIKEYDWSVWHMLDRQAAVKWKRTSDEYAKFYLDKDTLADAFEYRMQLGEKRMSSKVSGYQGNVKVDKTGLQTMTVMCRETETYDYPGWEHLKIIYDVVDERVFSVTYRAKKEEHAVRFLTSVLSDICPETYLTEEEASGLIGRLTKEENSVRLWLNAKCRLDIYYYGEEDFTGGDDYYITLGTSEWGL</sequence>
<dbReference type="InterPro" id="IPR011009">
    <property type="entry name" value="Kinase-like_dom_sf"/>
</dbReference>
<keyword evidence="2" id="KW-0723">Serine/threonine-protein kinase</keyword>
<feature type="transmembrane region" description="Helical" evidence="9">
    <location>
        <begin position="330"/>
        <end position="351"/>
    </location>
</feature>
<keyword evidence="9" id="KW-0812">Transmembrane</keyword>
<evidence type="ECO:0000256" key="5">
    <source>
        <dbReference type="ARBA" id="ARBA00022777"/>
    </source>
</evidence>
<name>A0ABY5VIC6_9FIRM</name>
<dbReference type="SUPFAM" id="SSF56112">
    <property type="entry name" value="Protein kinase-like (PK-like)"/>
    <property type="match status" value="1"/>
</dbReference>
<gene>
    <name evidence="11" type="ORF">NQ502_02665</name>
</gene>
<proteinExistence type="predicted"/>
<keyword evidence="12" id="KW-1185">Reference proteome</keyword>
<dbReference type="RefSeq" id="WP_028529189.1">
    <property type="nucleotide sequence ID" value="NZ_CABLBR010000020.1"/>
</dbReference>
<dbReference type="InterPro" id="IPR053235">
    <property type="entry name" value="Ser_Thr_kinase"/>
</dbReference>